<dbReference type="Proteomes" id="UP000462055">
    <property type="component" value="Unassembled WGS sequence"/>
</dbReference>
<feature type="domain" description="HTH cro/C1-type" evidence="3">
    <location>
        <begin position="31"/>
        <end position="86"/>
    </location>
</feature>
<protein>
    <submittedName>
        <fullName evidence="4">Helix-turn-helix domain-containing protein</fullName>
    </submittedName>
</protein>
<dbReference type="InterPro" id="IPR050807">
    <property type="entry name" value="TransReg_Diox_bact_type"/>
</dbReference>
<feature type="region of interest" description="Disordered" evidence="2">
    <location>
        <begin position="1"/>
        <end position="23"/>
    </location>
</feature>
<evidence type="ECO:0000259" key="3">
    <source>
        <dbReference type="PROSITE" id="PS50943"/>
    </source>
</evidence>
<proteinExistence type="predicted"/>
<gene>
    <name evidence="4" type="ORF">F8568_017665</name>
</gene>
<dbReference type="AlphaFoldDB" id="A0A6I4MHS2"/>
<dbReference type="Pfam" id="PF01381">
    <property type="entry name" value="HTH_3"/>
    <property type="match status" value="1"/>
</dbReference>
<dbReference type="InterPro" id="IPR001387">
    <property type="entry name" value="Cro/C1-type_HTH"/>
</dbReference>
<evidence type="ECO:0000313" key="4">
    <source>
        <dbReference type="EMBL" id="MWA02169.1"/>
    </source>
</evidence>
<name>A0A6I4MHS2_9ACTN</name>
<dbReference type="GO" id="GO:0005829">
    <property type="term" value="C:cytosol"/>
    <property type="evidence" value="ECO:0007669"/>
    <property type="project" value="TreeGrafter"/>
</dbReference>
<dbReference type="GO" id="GO:0003700">
    <property type="term" value="F:DNA-binding transcription factor activity"/>
    <property type="evidence" value="ECO:0007669"/>
    <property type="project" value="TreeGrafter"/>
</dbReference>
<reference evidence="4" key="1">
    <citation type="submission" date="2019-12" db="EMBL/GenBank/DDBJ databases">
        <title>Actinomadura physcomitrii sp. nov., a novel actinomycete isolated from moss [Physcomitrium sphaericum (Ludw) Fuernr].</title>
        <authorList>
            <person name="Zhuang X."/>
        </authorList>
    </citation>
    <scope>NUCLEOTIDE SEQUENCE [LARGE SCALE GENOMIC DNA]</scope>
    <source>
        <strain evidence="4">LD22</strain>
    </source>
</reference>
<organism evidence="4 5">
    <name type="scientific">Actinomadura physcomitrii</name>
    <dbReference type="NCBI Taxonomy" id="2650748"/>
    <lineage>
        <taxon>Bacteria</taxon>
        <taxon>Bacillati</taxon>
        <taxon>Actinomycetota</taxon>
        <taxon>Actinomycetes</taxon>
        <taxon>Streptosporangiales</taxon>
        <taxon>Thermomonosporaceae</taxon>
        <taxon>Actinomadura</taxon>
    </lineage>
</organism>
<dbReference type="PANTHER" id="PTHR46797:SF1">
    <property type="entry name" value="METHYLPHOSPHONATE SYNTHASE"/>
    <property type="match status" value="1"/>
</dbReference>
<dbReference type="PANTHER" id="PTHR46797">
    <property type="entry name" value="HTH-TYPE TRANSCRIPTIONAL REGULATOR"/>
    <property type="match status" value="1"/>
</dbReference>
<dbReference type="PROSITE" id="PS50943">
    <property type="entry name" value="HTH_CROC1"/>
    <property type="match status" value="1"/>
</dbReference>
<keyword evidence="5" id="KW-1185">Reference proteome</keyword>
<dbReference type="InterPro" id="IPR010982">
    <property type="entry name" value="Lambda_DNA-bd_dom_sf"/>
</dbReference>
<dbReference type="Gene3D" id="1.10.260.40">
    <property type="entry name" value="lambda repressor-like DNA-binding domains"/>
    <property type="match status" value="1"/>
</dbReference>
<evidence type="ECO:0000313" key="5">
    <source>
        <dbReference type="Proteomes" id="UP000462055"/>
    </source>
</evidence>
<evidence type="ECO:0000256" key="1">
    <source>
        <dbReference type="ARBA" id="ARBA00023125"/>
    </source>
</evidence>
<dbReference type="GO" id="GO:0003677">
    <property type="term" value="F:DNA binding"/>
    <property type="evidence" value="ECO:0007669"/>
    <property type="project" value="UniProtKB-KW"/>
</dbReference>
<dbReference type="SUPFAM" id="SSF47413">
    <property type="entry name" value="lambda repressor-like DNA-binding domains"/>
    <property type="match status" value="1"/>
</dbReference>
<keyword evidence="1" id="KW-0238">DNA-binding</keyword>
<sequence>MPEPRAYRGSCPGFTEGRGSMNDGTGIGQRLKAHRRDADLTQEQLAEAAGVSVDLIGKLERGDRASARVSSLLKLAGALDIDLSELVGKRPHLTHDDDASVLAVRDAILSPAVLPGIDADDTEPPPLPALERAVRAAWLDYWGGRLTRLTTTVPGLLSEARMASREHGPAAARPLAQAYQLAACLLVHLGKDDLATMAAERAVTASTTGDDRLLWATMNGTWSWCVHHQGRLDVAERHALTVAEQIEPDFARAPLPHLTVWGGLVLTGLASAAAAERVDEVTEYIGLARVGIGRFDDGDRHDYESNYGPSQVAMQATHAYTMLRRPDRALKAAKGVDRSDLHSISYGRHLLDVASSHVDARHYSTAETTLAEAESVSTEWFRHQGPARALVGELVHESRRLTPGLRRLARTVDVDR</sequence>
<accession>A0A6I4MHS2</accession>
<comment type="caution">
    <text evidence="4">The sequence shown here is derived from an EMBL/GenBank/DDBJ whole genome shotgun (WGS) entry which is preliminary data.</text>
</comment>
<dbReference type="CDD" id="cd00093">
    <property type="entry name" value="HTH_XRE"/>
    <property type="match status" value="1"/>
</dbReference>
<evidence type="ECO:0000256" key="2">
    <source>
        <dbReference type="SAM" id="MobiDB-lite"/>
    </source>
</evidence>
<dbReference type="SMART" id="SM00530">
    <property type="entry name" value="HTH_XRE"/>
    <property type="match status" value="1"/>
</dbReference>
<dbReference type="EMBL" id="WBMS02000012">
    <property type="protein sequence ID" value="MWA02169.1"/>
    <property type="molecule type" value="Genomic_DNA"/>
</dbReference>